<feature type="transmembrane region" description="Helical" evidence="1">
    <location>
        <begin position="104"/>
        <end position="121"/>
    </location>
</feature>
<feature type="transmembrane region" description="Helical" evidence="1">
    <location>
        <begin position="50"/>
        <end position="67"/>
    </location>
</feature>
<evidence type="ECO:0000313" key="3">
    <source>
        <dbReference type="Proteomes" id="UP001190700"/>
    </source>
</evidence>
<evidence type="ECO:0000313" key="2">
    <source>
        <dbReference type="EMBL" id="KAK3275610.1"/>
    </source>
</evidence>
<keyword evidence="1" id="KW-1133">Transmembrane helix</keyword>
<gene>
    <name evidence="2" type="ORF">CYMTET_16269</name>
</gene>
<dbReference type="Pfam" id="PF02632">
    <property type="entry name" value="BioY"/>
    <property type="match status" value="1"/>
</dbReference>
<comment type="caution">
    <text evidence="2">The sequence shown here is derived from an EMBL/GenBank/DDBJ whole genome shotgun (WGS) entry which is preliminary data.</text>
</comment>
<dbReference type="GO" id="GO:0005886">
    <property type="term" value="C:plasma membrane"/>
    <property type="evidence" value="ECO:0007669"/>
    <property type="project" value="InterPro"/>
</dbReference>
<evidence type="ECO:0008006" key="4">
    <source>
        <dbReference type="Google" id="ProtNLM"/>
    </source>
</evidence>
<keyword evidence="3" id="KW-1185">Reference proteome</keyword>
<feature type="transmembrane region" description="Helical" evidence="1">
    <location>
        <begin position="26"/>
        <end position="45"/>
    </location>
</feature>
<dbReference type="Proteomes" id="UP001190700">
    <property type="component" value="Unassembled WGS sequence"/>
</dbReference>
<dbReference type="PANTHER" id="PTHR34295:SF1">
    <property type="entry name" value="BIOTIN TRANSPORTER BIOY"/>
    <property type="match status" value="1"/>
</dbReference>
<proteinExistence type="predicted"/>
<keyword evidence="1" id="KW-0812">Transmembrane</keyword>
<evidence type="ECO:0000256" key="1">
    <source>
        <dbReference type="SAM" id="Phobius"/>
    </source>
</evidence>
<feature type="transmembrane region" description="Helical" evidence="1">
    <location>
        <begin position="164"/>
        <end position="185"/>
    </location>
</feature>
<feature type="transmembrane region" description="Helical" evidence="1">
    <location>
        <begin position="73"/>
        <end position="92"/>
    </location>
</feature>
<name>A0AAE0GCW0_9CHLO</name>
<protein>
    <recommendedName>
        <fullName evidence="4">Biotin transporter</fullName>
    </recommendedName>
</protein>
<dbReference type="PANTHER" id="PTHR34295">
    <property type="entry name" value="BIOTIN TRANSPORTER BIOY"/>
    <property type="match status" value="1"/>
</dbReference>
<dbReference type="Gene3D" id="1.10.1760.20">
    <property type="match status" value="1"/>
</dbReference>
<dbReference type="EMBL" id="LGRX02007120">
    <property type="protein sequence ID" value="KAK3275610.1"/>
    <property type="molecule type" value="Genomic_DNA"/>
</dbReference>
<reference evidence="2 3" key="1">
    <citation type="journal article" date="2015" name="Genome Biol. Evol.">
        <title>Comparative Genomics of a Bacterivorous Green Alga Reveals Evolutionary Causalities and Consequences of Phago-Mixotrophic Mode of Nutrition.</title>
        <authorList>
            <person name="Burns J.A."/>
            <person name="Paasch A."/>
            <person name="Narechania A."/>
            <person name="Kim E."/>
        </authorList>
    </citation>
    <scope>NUCLEOTIDE SEQUENCE [LARGE SCALE GENOMIC DNA]</scope>
    <source>
        <strain evidence="2 3">PLY_AMNH</strain>
    </source>
</reference>
<dbReference type="InterPro" id="IPR003784">
    <property type="entry name" value="BioY"/>
</dbReference>
<keyword evidence="1" id="KW-0472">Membrane</keyword>
<organism evidence="2 3">
    <name type="scientific">Cymbomonas tetramitiformis</name>
    <dbReference type="NCBI Taxonomy" id="36881"/>
    <lineage>
        <taxon>Eukaryota</taxon>
        <taxon>Viridiplantae</taxon>
        <taxon>Chlorophyta</taxon>
        <taxon>Pyramimonadophyceae</taxon>
        <taxon>Pyramimonadales</taxon>
        <taxon>Pyramimonadaceae</taxon>
        <taxon>Cymbomonas</taxon>
    </lineage>
</organism>
<accession>A0AAE0GCW0</accession>
<dbReference type="AlphaFoldDB" id="A0AAE0GCW0"/>
<dbReference type="GO" id="GO:0015225">
    <property type="term" value="F:biotin transmembrane transporter activity"/>
    <property type="evidence" value="ECO:0007669"/>
    <property type="project" value="InterPro"/>
</dbReference>
<feature type="transmembrane region" description="Helical" evidence="1">
    <location>
        <begin position="127"/>
        <end position="152"/>
    </location>
</feature>
<sequence length="188" mass="19486">MRARLLYVLASSLLPSIYFWQEGGRISLFTALGFLSIVGGAQVAVPLSKAAAPVTGQTLAVVVNVLLLGHRQALASAALYVLGGTVARLPILAGGTKLEDRRPIGYLVGMPVCAWVTGAILEPTPTFVGIFIAAGVGQLCTVATGAAWLWLLKVPFVTAVKSGFLPFLPGMVLKAAVAASLGNLFKVN</sequence>